<evidence type="ECO:0000259" key="1">
    <source>
        <dbReference type="PROSITE" id="PS51819"/>
    </source>
</evidence>
<accession>A0A1I4HFL7</accession>
<dbReference type="PANTHER" id="PTHR39175">
    <property type="entry name" value="FAMILY PROTEIN, PUTATIVE (AFU_ORTHOLOGUE AFUA_3G15060)-RELATED"/>
    <property type="match status" value="1"/>
</dbReference>
<dbReference type="RefSeq" id="WP_089871276.1">
    <property type="nucleotide sequence ID" value="NZ_FOTC01000005.1"/>
</dbReference>
<dbReference type="EMBL" id="FOTC01000005">
    <property type="protein sequence ID" value="SFL41098.1"/>
    <property type="molecule type" value="Genomic_DNA"/>
</dbReference>
<protein>
    <submittedName>
        <fullName evidence="2">Catechol 2,3-dioxygenase</fullName>
    </submittedName>
</protein>
<dbReference type="InterPro" id="IPR029068">
    <property type="entry name" value="Glyas_Bleomycin-R_OHBP_Dase"/>
</dbReference>
<sequence>MTDWRRIDHVLLTIPPGAESEAREFYGTVLGLSEIPKPESLREHGGLWFRVGDDELHLGVEAGDDHSKRHPAFEVSDVERMRAHLTDHGVETFDEPPIPGRERFSFRDPFGNRIELLTYR</sequence>
<feature type="domain" description="VOC" evidence="1">
    <location>
        <begin position="6"/>
        <end position="119"/>
    </location>
</feature>
<name>A0A1I4HFL7_9EURY</name>
<keyword evidence="2" id="KW-0560">Oxidoreductase</keyword>
<dbReference type="Pfam" id="PF00903">
    <property type="entry name" value="Glyoxalase"/>
    <property type="match status" value="1"/>
</dbReference>
<dbReference type="SUPFAM" id="SSF54593">
    <property type="entry name" value="Glyoxalase/Bleomycin resistance protein/Dihydroxybiphenyl dioxygenase"/>
    <property type="match status" value="1"/>
</dbReference>
<dbReference type="PROSITE" id="PS51819">
    <property type="entry name" value="VOC"/>
    <property type="match status" value="1"/>
</dbReference>
<dbReference type="InterPro" id="IPR004360">
    <property type="entry name" value="Glyas_Fos-R_dOase_dom"/>
</dbReference>
<reference evidence="3" key="1">
    <citation type="submission" date="2016-10" db="EMBL/GenBank/DDBJ databases">
        <authorList>
            <person name="Varghese N."/>
            <person name="Submissions S."/>
        </authorList>
    </citation>
    <scope>NUCLEOTIDE SEQUENCE [LARGE SCALE GENOMIC DNA]</scope>
    <source>
        <strain evidence="3">CGMCC 1.7738</strain>
    </source>
</reference>
<gene>
    <name evidence="2" type="ORF">SAMN04487950_3704</name>
</gene>
<organism evidence="2 3">
    <name type="scientific">Halogranum rubrum</name>
    <dbReference type="NCBI Taxonomy" id="553466"/>
    <lineage>
        <taxon>Archaea</taxon>
        <taxon>Methanobacteriati</taxon>
        <taxon>Methanobacteriota</taxon>
        <taxon>Stenosarchaea group</taxon>
        <taxon>Halobacteria</taxon>
        <taxon>Halobacteriales</taxon>
        <taxon>Haloferacaceae</taxon>
    </lineage>
</organism>
<dbReference type="Proteomes" id="UP000199607">
    <property type="component" value="Unassembled WGS sequence"/>
</dbReference>
<dbReference type="GO" id="GO:0051213">
    <property type="term" value="F:dioxygenase activity"/>
    <property type="evidence" value="ECO:0007669"/>
    <property type="project" value="UniProtKB-KW"/>
</dbReference>
<proteinExistence type="predicted"/>
<keyword evidence="3" id="KW-1185">Reference proteome</keyword>
<dbReference type="PANTHER" id="PTHR39175:SF1">
    <property type="entry name" value="FAMILY PROTEIN, PUTATIVE (AFU_ORTHOLOGUE AFUA_3G15060)-RELATED"/>
    <property type="match status" value="1"/>
</dbReference>
<dbReference type="Gene3D" id="3.10.180.10">
    <property type="entry name" value="2,3-Dihydroxybiphenyl 1,2-Dioxygenase, domain 1"/>
    <property type="match status" value="1"/>
</dbReference>
<keyword evidence="2" id="KW-0223">Dioxygenase</keyword>
<evidence type="ECO:0000313" key="2">
    <source>
        <dbReference type="EMBL" id="SFL41098.1"/>
    </source>
</evidence>
<dbReference type="AlphaFoldDB" id="A0A1I4HFL7"/>
<dbReference type="InterPro" id="IPR037523">
    <property type="entry name" value="VOC_core"/>
</dbReference>
<evidence type="ECO:0000313" key="3">
    <source>
        <dbReference type="Proteomes" id="UP000199607"/>
    </source>
</evidence>